<dbReference type="Pfam" id="PF12697">
    <property type="entry name" value="Abhydrolase_6"/>
    <property type="match status" value="1"/>
</dbReference>
<comment type="caution">
    <text evidence="3">The sequence shown here is derived from an EMBL/GenBank/DDBJ whole genome shotgun (WGS) entry which is preliminary data.</text>
</comment>
<gene>
    <name evidence="3" type="ORF">KM295_08365</name>
</gene>
<dbReference type="GO" id="GO:0016787">
    <property type="term" value="F:hydrolase activity"/>
    <property type="evidence" value="ECO:0007669"/>
    <property type="project" value="UniProtKB-KW"/>
</dbReference>
<dbReference type="PANTHER" id="PTHR43798:SF31">
    <property type="entry name" value="AB HYDROLASE SUPERFAMILY PROTEIN YCLE"/>
    <property type="match status" value="1"/>
</dbReference>
<dbReference type="EMBL" id="JAHLKM010000008">
    <property type="protein sequence ID" value="MCQ4333491.1"/>
    <property type="molecule type" value="Genomic_DNA"/>
</dbReference>
<dbReference type="PANTHER" id="PTHR43798">
    <property type="entry name" value="MONOACYLGLYCEROL LIPASE"/>
    <property type="match status" value="1"/>
</dbReference>
<evidence type="ECO:0000259" key="2">
    <source>
        <dbReference type="Pfam" id="PF12697"/>
    </source>
</evidence>
<protein>
    <submittedName>
        <fullName evidence="3">Alpha/beta hydrolase</fullName>
    </submittedName>
</protein>
<feature type="domain" description="AB hydrolase-1" evidence="2">
    <location>
        <begin position="26"/>
        <end position="245"/>
    </location>
</feature>
<name>A0A9R1D5U3_9EURY</name>
<dbReference type="InterPro" id="IPR029058">
    <property type="entry name" value="AB_hydrolase_fold"/>
</dbReference>
<dbReference type="Gene3D" id="3.40.50.1820">
    <property type="entry name" value="alpha/beta hydrolase"/>
    <property type="match status" value="1"/>
</dbReference>
<evidence type="ECO:0000313" key="3">
    <source>
        <dbReference type="EMBL" id="MCQ4333491.1"/>
    </source>
</evidence>
<dbReference type="GO" id="GO:0016020">
    <property type="term" value="C:membrane"/>
    <property type="evidence" value="ECO:0007669"/>
    <property type="project" value="TreeGrafter"/>
</dbReference>
<reference evidence="3" key="1">
    <citation type="journal article" date="2023" name="Front. Microbiol.">
        <title>Genomic-based phylogenetic and metabolic analyses of the genus Natronomonas, and description of Natronomonas aquatica sp. nov.</title>
        <authorList>
            <person name="Garcia-Roldan A."/>
            <person name="Duran-Viseras A."/>
            <person name="de la Haba R.R."/>
            <person name="Corral P."/>
            <person name="Sanchez-Porro C."/>
            <person name="Ventosa A."/>
        </authorList>
    </citation>
    <scope>NUCLEOTIDE SEQUENCE</scope>
    <source>
        <strain evidence="3">F2-12</strain>
    </source>
</reference>
<dbReference type="AlphaFoldDB" id="A0A9R1D5U3"/>
<dbReference type="RefSeq" id="WP_256029513.1">
    <property type="nucleotide sequence ID" value="NZ_JAHLKM010000008.1"/>
</dbReference>
<dbReference type="SUPFAM" id="SSF53474">
    <property type="entry name" value="alpha/beta-Hydrolases"/>
    <property type="match status" value="1"/>
</dbReference>
<proteinExistence type="predicted"/>
<dbReference type="Proteomes" id="UP001139494">
    <property type="component" value="Unassembled WGS sequence"/>
</dbReference>
<dbReference type="InterPro" id="IPR050266">
    <property type="entry name" value="AB_hydrolase_sf"/>
</dbReference>
<sequence>MPTVTTDGTRLRYEQSGPADRPAIAFVPDVGFGPWVWGWQAPTLSGPYRTLVYAARGTDGSDRSSPYTLDRFAADLEAVLAAAGLRRVHLVGAGLGGMVALRHARTYGRARSLSLFGVPPSGDRIDADALAALHPSDPSRLRSSLSLAFTDRFLAESNAVDRILEWRKTEDAAGEALAGHRSVALGFDPGPLYELSVPALVFRGTDDPVVPKTAGETLAETLPRGRFEAVEGKRCCYIEHAAAVTDAIEGFLGRVESDEV</sequence>
<keyword evidence="1 3" id="KW-0378">Hydrolase</keyword>
<evidence type="ECO:0000256" key="1">
    <source>
        <dbReference type="ARBA" id="ARBA00022801"/>
    </source>
</evidence>
<accession>A0A9R1D5U3</accession>
<evidence type="ECO:0000313" key="4">
    <source>
        <dbReference type="Proteomes" id="UP001139494"/>
    </source>
</evidence>
<dbReference type="InterPro" id="IPR000073">
    <property type="entry name" value="AB_hydrolase_1"/>
</dbReference>
<organism evidence="3 4">
    <name type="scientific">Natronomonas aquatica</name>
    <dbReference type="NCBI Taxonomy" id="2841590"/>
    <lineage>
        <taxon>Archaea</taxon>
        <taxon>Methanobacteriati</taxon>
        <taxon>Methanobacteriota</taxon>
        <taxon>Stenosarchaea group</taxon>
        <taxon>Halobacteria</taxon>
        <taxon>Halobacteriales</taxon>
        <taxon>Natronomonadaceae</taxon>
        <taxon>Natronomonas</taxon>
    </lineage>
</organism>
<keyword evidence="4" id="KW-1185">Reference proteome</keyword>